<proteinExistence type="evidence at transcript level"/>
<dbReference type="Gene3D" id="3.40.50.790">
    <property type="match status" value="1"/>
</dbReference>
<dbReference type="InterPro" id="IPR023674">
    <property type="entry name" value="Ribosomal_uL1-like"/>
</dbReference>
<dbReference type="CDD" id="cd00403">
    <property type="entry name" value="Ribosomal_L1"/>
    <property type="match status" value="1"/>
</dbReference>
<dbReference type="EMBL" id="GBZX01001405">
    <property type="protein sequence ID" value="JAG91335.1"/>
    <property type="molecule type" value="mRNA"/>
</dbReference>
<reference evidence="2" key="1">
    <citation type="journal article" date="2015" name="PLoS ONE">
        <title>An Insight into the Sialome of the Lone Star Tick, Amblyomma americanum, with a Glimpse on Its Time Dependent Gene Expression.</title>
        <authorList>
            <person name="Karim S."/>
            <person name="Ribeiro J.M."/>
        </authorList>
    </citation>
    <scope>NUCLEOTIDE SEQUENCE</scope>
    <source>
        <tissue evidence="2">Salivary gland</tissue>
    </source>
</reference>
<dbReference type="PANTHER" id="PTHR23105">
    <property type="entry name" value="RIBOSOMAL PROTEIN L7AE FAMILY MEMBER"/>
    <property type="match status" value="1"/>
</dbReference>
<sequence length="385" mass="43512">MAAHVDVKQVVEAIKALRTIERKHLTKKSVKSLLEEDSQLEHDVYLQFTLKKIPYNKNAQWIRINLPHSLTTEKTEVCLFTGDLDKKDKRADSELTVDHYKELLANAGVTRNIDIIPLRQLRTEYTPYESKRNLCAGYDVFLGDSKILPVLHRLLGKEFFAKNKLPRRIDLSSKHLRRDIEDVLSSTELPLRGEGTASSVKVGNLAMRDADAAENVMAACEVLSWRLPGGWPNVLSLHIKTQKSPSLPLYMSFGSRNSVRLPKPRKAEGDVLGDLSTIPGARVSVKQTGHVTLQKGGKDFTDEKLGDKRLRRLLEIQEEAAKETTRKFEAKAKCRKLLIRSALSNKKSRQNRRKTVKLPAAKKDKGTKSKKLAVKPKKKKTAKQK</sequence>
<dbReference type="GO" id="GO:0003723">
    <property type="term" value="F:RNA binding"/>
    <property type="evidence" value="ECO:0007669"/>
    <property type="project" value="InterPro"/>
</dbReference>
<dbReference type="SUPFAM" id="SSF56808">
    <property type="entry name" value="Ribosomal protein L1"/>
    <property type="match status" value="1"/>
</dbReference>
<accession>A0A0C9R2U7</accession>
<name>A0A0C9R2U7_AMBAM</name>
<feature type="compositionally biased region" description="Basic residues" evidence="1">
    <location>
        <begin position="346"/>
        <end position="356"/>
    </location>
</feature>
<evidence type="ECO:0000256" key="1">
    <source>
        <dbReference type="SAM" id="MobiDB-lite"/>
    </source>
</evidence>
<dbReference type="Pfam" id="PF00687">
    <property type="entry name" value="Ribosomal_L1"/>
    <property type="match status" value="1"/>
</dbReference>
<dbReference type="InterPro" id="IPR050257">
    <property type="entry name" value="eL8/uL1-like"/>
</dbReference>
<organism evidence="2">
    <name type="scientific">Amblyomma americanum</name>
    <name type="common">Lone star tick</name>
    <dbReference type="NCBI Taxonomy" id="6943"/>
    <lineage>
        <taxon>Eukaryota</taxon>
        <taxon>Metazoa</taxon>
        <taxon>Ecdysozoa</taxon>
        <taxon>Arthropoda</taxon>
        <taxon>Chelicerata</taxon>
        <taxon>Arachnida</taxon>
        <taxon>Acari</taxon>
        <taxon>Parasitiformes</taxon>
        <taxon>Ixodida</taxon>
        <taxon>Ixodoidea</taxon>
        <taxon>Ixodidae</taxon>
        <taxon>Amblyomminae</taxon>
        <taxon>Amblyomma</taxon>
    </lineage>
</organism>
<feature type="compositionally biased region" description="Basic residues" evidence="1">
    <location>
        <begin position="368"/>
        <end position="385"/>
    </location>
</feature>
<protein>
    <submittedName>
        <fullName evidence="2">Putative ribosomal l1 domain-containing protein 1</fullName>
    </submittedName>
</protein>
<dbReference type="AlphaFoldDB" id="A0A0C9R2U7"/>
<evidence type="ECO:0000313" key="2">
    <source>
        <dbReference type="EMBL" id="JAG91335.1"/>
    </source>
</evidence>
<dbReference type="InterPro" id="IPR016095">
    <property type="entry name" value="Ribosomal_uL1_3-a/b-sand"/>
</dbReference>
<dbReference type="InterPro" id="IPR028364">
    <property type="entry name" value="Ribosomal_uL1/biogenesis"/>
</dbReference>
<feature type="region of interest" description="Disordered" evidence="1">
    <location>
        <begin position="342"/>
        <end position="385"/>
    </location>
</feature>